<name>A0A0D8HGV2_9ACTN</name>
<dbReference type="EMBL" id="JXYS01000068">
    <property type="protein sequence ID" value="KJF16992.1"/>
    <property type="molecule type" value="Genomic_DNA"/>
</dbReference>
<dbReference type="AlphaFoldDB" id="A0A0D8HGV2"/>
<dbReference type="OrthoDB" id="3181392at2"/>
<evidence type="ECO:0000313" key="2">
    <source>
        <dbReference type="Proteomes" id="UP000032360"/>
    </source>
</evidence>
<reference evidence="1 2" key="1">
    <citation type="submission" date="2015-01" db="EMBL/GenBank/DDBJ databases">
        <title>Draft genome of the acidophilic iron oxidizer Acidithrix ferrooxidans strain Py-F3.</title>
        <authorList>
            <person name="Poehlein A."/>
            <person name="Eisen S."/>
            <person name="Schloemann M."/>
            <person name="Johnson B.D."/>
            <person name="Daniel R."/>
            <person name="Muehling M."/>
        </authorList>
    </citation>
    <scope>NUCLEOTIDE SEQUENCE [LARGE SCALE GENOMIC DNA]</scope>
    <source>
        <strain evidence="1 2">Py-F3</strain>
    </source>
</reference>
<gene>
    <name evidence="1" type="ORF">AXFE_21270</name>
</gene>
<accession>A0A0D8HGV2</accession>
<organism evidence="1 2">
    <name type="scientific">Acidithrix ferrooxidans</name>
    <dbReference type="NCBI Taxonomy" id="1280514"/>
    <lineage>
        <taxon>Bacteria</taxon>
        <taxon>Bacillati</taxon>
        <taxon>Actinomycetota</taxon>
        <taxon>Acidimicrobiia</taxon>
        <taxon>Acidimicrobiales</taxon>
        <taxon>Acidimicrobiaceae</taxon>
        <taxon>Acidithrix</taxon>
    </lineage>
</organism>
<proteinExistence type="predicted"/>
<keyword evidence="2" id="KW-1185">Reference proteome</keyword>
<evidence type="ECO:0000313" key="1">
    <source>
        <dbReference type="EMBL" id="KJF16992.1"/>
    </source>
</evidence>
<sequence>MDQDLRSGSAFVLLEVSAHYLGRREVTPEIVEKVARQLSFEELTRLLGGRLQMSAWLDDLLAPTAHQELIHSA</sequence>
<comment type="caution">
    <text evidence="1">The sequence shown here is derived from an EMBL/GenBank/DDBJ whole genome shotgun (WGS) entry which is preliminary data.</text>
</comment>
<protein>
    <submittedName>
        <fullName evidence="1">Uncharacterized protein</fullName>
    </submittedName>
</protein>
<dbReference type="Proteomes" id="UP000032360">
    <property type="component" value="Unassembled WGS sequence"/>
</dbReference>
<dbReference type="RefSeq" id="WP_052605757.1">
    <property type="nucleotide sequence ID" value="NZ_JXYS01000068.1"/>
</dbReference>